<organism evidence="2 3">
    <name type="scientific">Terrilactibacillus tamarindi</name>
    <dbReference type="NCBI Taxonomy" id="2599694"/>
    <lineage>
        <taxon>Bacteria</taxon>
        <taxon>Bacillati</taxon>
        <taxon>Bacillota</taxon>
        <taxon>Bacilli</taxon>
        <taxon>Bacillales</taxon>
        <taxon>Bacillaceae</taxon>
        <taxon>Terrilactibacillus</taxon>
    </lineage>
</organism>
<reference evidence="2 3" key="1">
    <citation type="submission" date="2019-11" db="EMBL/GenBank/DDBJ databases">
        <title>Terrilactibacillus tamarindus sp. nov. BCM23-1 isolated from bark of Tamarindus indica.</title>
        <authorList>
            <person name="Kingkaew E."/>
            <person name="Tanasupawat S."/>
        </authorList>
    </citation>
    <scope>NUCLEOTIDE SEQUENCE [LARGE SCALE GENOMIC DNA]</scope>
    <source>
        <strain evidence="2 3">BCM23-1</strain>
    </source>
</reference>
<feature type="domain" description="DUF8042" evidence="1">
    <location>
        <begin position="4"/>
        <end position="119"/>
    </location>
</feature>
<name>A0A6N8CRL6_9BACI</name>
<dbReference type="RefSeq" id="WP_155217774.1">
    <property type="nucleotide sequence ID" value="NZ_WNHB01000007.1"/>
</dbReference>
<evidence type="ECO:0000313" key="2">
    <source>
        <dbReference type="EMBL" id="MTT31575.1"/>
    </source>
</evidence>
<dbReference type="Proteomes" id="UP000440978">
    <property type="component" value="Unassembled WGS sequence"/>
</dbReference>
<protein>
    <recommendedName>
        <fullName evidence="1">DUF8042 domain-containing protein</fullName>
    </recommendedName>
</protein>
<evidence type="ECO:0000259" key="1">
    <source>
        <dbReference type="Pfam" id="PF26154"/>
    </source>
</evidence>
<proteinExistence type="predicted"/>
<dbReference type="InterPro" id="IPR058355">
    <property type="entry name" value="DUF8042"/>
</dbReference>
<dbReference type="AlphaFoldDB" id="A0A6N8CRL6"/>
<evidence type="ECO:0000313" key="3">
    <source>
        <dbReference type="Proteomes" id="UP000440978"/>
    </source>
</evidence>
<dbReference type="Pfam" id="PF26154">
    <property type="entry name" value="DUF8042"/>
    <property type="match status" value="1"/>
</dbReference>
<dbReference type="EMBL" id="WNHB01000007">
    <property type="protein sequence ID" value="MTT31575.1"/>
    <property type="molecule type" value="Genomic_DNA"/>
</dbReference>
<comment type="caution">
    <text evidence="2">The sequence shown here is derived from an EMBL/GenBank/DDBJ whole genome shotgun (WGS) entry which is preliminary data.</text>
</comment>
<sequence length="125" mass="14694">MIITEESVTFFRDYLALLDTMEEAFDYILSKEMMEQPDAMVKMLPNIISGWDQINKSHRLILENYSQNEAILKCVNHYYRKVSKYESDVLVELNIFSTELLAKMSQAFSNWRKEADSTFISFVAQ</sequence>
<gene>
    <name evidence="2" type="ORF">GMB86_06045</name>
</gene>
<keyword evidence="3" id="KW-1185">Reference proteome</keyword>
<accession>A0A6N8CRL6</accession>
<dbReference type="OrthoDB" id="2990527at2"/>